<comment type="function">
    <text evidence="8">Involved in mRNA degradation. Catalyzes the phosphorolysis of single-stranded polyribonucleotides processively in the 3'- to 5'-direction.</text>
</comment>
<dbReference type="SUPFAM" id="SSF50249">
    <property type="entry name" value="Nucleic acid-binding proteins"/>
    <property type="match status" value="1"/>
</dbReference>
<dbReference type="PATRIC" id="fig|1618677.3.peg.340"/>
<feature type="region of interest" description="Disordered" evidence="9">
    <location>
        <begin position="711"/>
        <end position="735"/>
    </location>
</feature>
<evidence type="ECO:0000313" key="12">
    <source>
        <dbReference type="Proteomes" id="UP000034516"/>
    </source>
</evidence>
<dbReference type="PROSITE" id="PS50084">
    <property type="entry name" value="KH_TYPE_1"/>
    <property type="match status" value="1"/>
</dbReference>
<dbReference type="Pfam" id="PF00013">
    <property type="entry name" value="KH_1"/>
    <property type="match status" value="1"/>
</dbReference>
<keyword evidence="7 8" id="KW-0694">RNA-binding</keyword>
<dbReference type="GO" id="GO:0003723">
    <property type="term" value="F:RNA binding"/>
    <property type="evidence" value="ECO:0007669"/>
    <property type="project" value="UniProtKB-UniRule"/>
</dbReference>
<dbReference type="Proteomes" id="UP000034516">
    <property type="component" value="Unassembled WGS sequence"/>
</dbReference>
<dbReference type="Gene3D" id="2.40.50.140">
    <property type="entry name" value="Nucleic acid-binding proteins"/>
    <property type="match status" value="1"/>
</dbReference>
<feature type="binding site" evidence="8">
    <location>
        <position position="499"/>
    </location>
    <ligand>
        <name>Mg(2+)</name>
        <dbReference type="ChEBI" id="CHEBI:18420"/>
    </ligand>
</feature>
<dbReference type="HAMAP" id="MF_01595">
    <property type="entry name" value="PNPase"/>
    <property type="match status" value="1"/>
</dbReference>
<evidence type="ECO:0000256" key="7">
    <source>
        <dbReference type="ARBA" id="ARBA00022884"/>
    </source>
</evidence>
<comment type="similarity">
    <text evidence="1 8">Belongs to the polyribonucleotide nucleotidyltransferase family.</text>
</comment>
<dbReference type="InterPro" id="IPR027408">
    <property type="entry name" value="PNPase/RNase_PH_dom_sf"/>
</dbReference>
<dbReference type="CDD" id="cd02393">
    <property type="entry name" value="KH-I_PNPase"/>
    <property type="match status" value="1"/>
</dbReference>
<dbReference type="Pfam" id="PF03725">
    <property type="entry name" value="RNase_PH_C"/>
    <property type="match status" value="1"/>
</dbReference>
<dbReference type="InterPro" id="IPR020568">
    <property type="entry name" value="Ribosomal_Su5_D2-typ_SF"/>
</dbReference>
<dbReference type="InterPro" id="IPR004088">
    <property type="entry name" value="KH_dom_type_1"/>
</dbReference>
<dbReference type="InterPro" id="IPR015847">
    <property type="entry name" value="ExoRNase_PH_dom2"/>
</dbReference>
<comment type="catalytic activity">
    <reaction evidence="8">
        <text>RNA(n+1) + phosphate = RNA(n) + a ribonucleoside 5'-diphosphate</text>
        <dbReference type="Rhea" id="RHEA:22096"/>
        <dbReference type="Rhea" id="RHEA-COMP:14527"/>
        <dbReference type="Rhea" id="RHEA-COMP:17342"/>
        <dbReference type="ChEBI" id="CHEBI:43474"/>
        <dbReference type="ChEBI" id="CHEBI:57930"/>
        <dbReference type="ChEBI" id="CHEBI:140395"/>
        <dbReference type="EC" id="2.7.7.8"/>
    </reaction>
</comment>
<dbReference type="InterPro" id="IPR004087">
    <property type="entry name" value="KH_dom"/>
</dbReference>
<dbReference type="EC" id="2.7.7.8" evidence="8"/>
<dbReference type="Pfam" id="PF01138">
    <property type="entry name" value="RNase_PH"/>
    <property type="match status" value="2"/>
</dbReference>
<dbReference type="PANTHER" id="PTHR11252:SF0">
    <property type="entry name" value="POLYRIBONUCLEOTIDE NUCLEOTIDYLTRANSFERASE 1, MITOCHONDRIAL"/>
    <property type="match status" value="1"/>
</dbReference>
<dbReference type="NCBIfam" id="NF008805">
    <property type="entry name" value="PRK11824.1"/>
    <property type="match status" value="1"/>
</dbReference>
<keyword evidence="5 8" id="KW-0479">Metal-binding</keyword>
<dbReference type="InterPro" id="IPR036456">
    <property type="entry name" value="PNPase_PH_RNA-bd_sf"/>
</dbReference>
<evidence type="ECO:0000256" key="9">
    <source>
        <dbReference type="SAM" id="MobiDB-lite"/>
    </source>
</evidence>
<keyword evidence="6 8" id="KW-0460">Magnesium</keyword>
<evidence type="ECO:0000256" key="6">
    <source>
        <dbReference type="ARBA" id="ARBA00022842"/>
    </source>
</evidence>
<dbReference type="GO" id="GO:0005829">
    <property type="term" value="C:cytosol"/>
    <property type="evidence" value="ECO:0007669"/>
    <property type="project" value="TreeGrafter"/>
</dbReference>
<dbReference type="InterPro" id="IPR003029">
    <property type="entry name" value="S1_domain"/>
</dbReference>
<dbReference type="SUPFAM" id="SSF54791">
    <property type="entry name" value="Eukaryotic type KH-domain (KH-domain type I)"/>
    <property type="match status" value="1"/>
</dbReference>
<dbReference type="SUPFAM" id="SSF54211">
    <property type="entry name" value="Ribosomal protein S5 domain 2-like"/>
    <property type="match status" value="2"/>
</dbReference>
<dbReference type="CDD" id="cd11363">
    <property type="entry name" value="RNase_PH_PNPase_1"/>
    <property type="match status" value="1"/>
</dbReference>
<dbReference type="EMBL" id="LCCW01000017">
    <property type="protein sequence ID" value="KKS42346.1"/>
    <property type="molecule type" value="Genomic_DNA"/>
</dbReference>
<evidence type="ECO:0000256" key="4">
    <source>
        <dbReference type="ARBA" id="ARBA00022695"/>
    </source>
</evidence>
<dbReference type="InterPro" id="IPR001247">
    <property type="entry name" value="ExoRNase_PH_dom1"/>
</dbReference>
<dbReference type="FunFam" id="3.30.1370.10:FF:000001">
    <property type="entry name" value="Polyribonucleotide nucleotidyltransferase"/>
    <property type="match status" value="1"/>
</dbReference>
<dbReference type="FunFam" id="3.30.230.70:FF:000002">
    <property type="entry name" value="Polyribonucleotide nucleotidyltransferase"/>
    <property type="match status" value="1"/>
</dbReference>
<dbReference type="SMART" id="SM00322">
    <property type="entry name" value="KH"/>
    <property type="match status" value="1"/>
</dbReference>
<evidence type="ECO:0000256" key="8">
    <source>
        <dbReference type="HAMAP-Rule" id="MF_01595"/>
    </source>
</evidence>
<dbReference type="InterPro" id="IPR036345">
    <property type="entry name" value="ExoRNase_PH_dom2_sf"/>
</dbReference>
<organism evidence="11 12">
    <name type="scientific">Candidatus Kuenenbacteria bacterium GW2011_GWA2_42_15</name>
    <dbReference type="NCBI Taxonomy" id="1618677"/>
    <lineage>
        <taxon>Bacteria</taxon>
        <taxon>Candidatus Kueneniibacteriota</taxon>
    </lineage>
</organism>
<evidence type="ECO:0000259" key="10">
    <source>
        <dbReference type="PROSITE" id="PS50126"/>
    </source>
</evidence>
<dbReference type="SUPFAM" id="SSF55666">
    <property type="entry name" value="Ribonuclease PH domain 2-like"/>
    <property type="match status" value="2"/>
</dbReference>
<dbReference type="GO" id="GO:0006402">
    <property type="term" value="P:mRNA catabolic process"/>
    <property type="evidence" value="ECO:0007669"/>
    <property type="project" value="UniProtKB-UniRule"/>
</dbReference>
<evidence type="ECO:0000256" key="5">
    <source>
        <dbReference type="ARBA" id="ARBA00022723"/>
    </source>
</evidence>
<dbReference type="GO" id="GO:0000287">
    <property type="term" value="F:magnesium ion binding"/>
    <property type="evidence" value="ECO:0007669"/>
    <property type="project" value="UniProtKB-UniRule"/>
</dbReference>
<feature type="domain" description="S1 motif" evidence="10">
    <location>
        <begin position="635"/>
        <end position="703"/>
    </location>
</feature>
<evidence type="ECO:0000313" key="11">
    <source>
        <dbReference type="EMBL" id="KKS42346.1"/>
    </source>
</evidence>
<dbReference type="GO" id="GO:0004654">
    <property type="term" value="F:polyribonucleotide nucleotidyltransferase activity"/>
    <property type="evidence" value="ECO:0007669"/>
    <property type="project" value="UniProtKB-UniRule"/>
</dbReference>
<keyword evidence="3 8" id="KW-0808">Transferase</keyword>
<dbReference type="PIRSF" id="PIRSF005499">
    <property type="entry name" value="PNPase"/>
    <property type="match status" value="1"/>
</dbReference>
<feature type="compositionally biased region" description="Basic and acidic residues" evidence="9">
    <location>
        <begin position="725"/>
        <end position="735"/>
    </location>
</feature>
<dbReference type="NCBIfam" id="TIGR03591">
    <property type="entry name" value="polynuc_phos"/>
    <property type="match status" value="1"/>
</dbReference>
<dbReference type="FunFam" id="2.40.50.140:FF:000189">
    <property type="entry name" value="Polyribonucleotide nucleotidyltransferase, putative"/>
    <property type="match status" value="1"/>
</dbReference>
<gene>
    <name evidence="8" type="primary">pnp</name>
    <name evidence="11" type="ORF">UV02_C0017G0005</name>
</gene>
<keyword evidence="2 8" id="KW-0963">Cytoplasm</keyword>
<evidence type="ECO:0000256" key="2">
    <source>
        <dbReference type="ARBA" id="ARBA00022490"/>
    </source>
</evidence>
<dbReference type="PROSITE" id="PS50126">
    <property type="entry name" value="S1"/>
    <property type="match status" value="1"/>
</dbReference>
<dbReference type="FunFam" id="3.30.230.70:FF:000001">
    <property type="entry name" value="Polyribonucleotide nucleotidyltransferase"/>
    <property type="match status" value="1"/>
</dbReference>
<dbReference type="Gene3D" id="3.30.230.70">
    <property type="entry name" value="GHMP Kinase, N-terminal domain"/>
    <property type="match status" value="2"/>
</dbReference>
<dbReference type="CDD" id="cd04472">
    <property type="entry name" value="S1_PNPase"/>
    <property type="match status" value="1"/>
</dbReference>
<comment type="cofactor">
    <cofactor evidence="8">
        <name>Mg(2+)</name>
        <dbReference type="ChEBI" id="CHEBI:18420"/>
    </cofactor>
</comment>
<dbReference type="GO" id="GO:0000175">
    <property type="term" value="F:3'-5'-RNA exonuclease activity"/>
    <property type="evidence" value="ECO:0007669"/>
    <property type="project" value="TreeGrafter"/>
</dbReference>
<dbReference type="InterPro" id="IPR012340">
    <property type="entry name" value="NA-bd_OB-fold"/>
</dbReference>
<dbReference type="SUPFAM" id="SSF46915">
    <property type="entry name" value="Polynucleotide phosphorylase/guanosine pentaphosphate synthase (PNPase/GPSI), domain 3"/>
    <property type="match status" value="1"/>
</dbReference>
<feature type="binding site" evidence="8">
    <location>
        <position position="505"/>
    </location>
    <ligand>
        <name>Mg(2+)</name>
        <dbReference type="ChEBI" id="CHEBI:18420"/>
    </ligand>
</feature>
<proteinExistence type="inferred from homology"/>
<reference evidence="11 12" key="1">
    <citation type="journal article" date="2015" name="Nature">
        <title>rRNA introns, odd ribosomes, and small enigmatic genomes across a large radiation of phyla.</title>
        <authorList>
            <person name="Brown C.T."/>
            <person name="Hug L.A."/>
            <person name="Thomas B.C."/>
            <person name="Sharon I."/>
            <person name="Castelle C.J."/>
            <person name="Singh A."/>
            <person name="Wilkins M.J."/>
            <person name="Williams K.H."/>
            <person name="Banfield J.F."/>
        </authorList>
    </citation>
    <scope>NUCLEOTIDE SEQUENCE [LARGE SCALE GENOMIC DNA]</scope>
</reference>
<comment type="subcellular location">
    <subcellularLocation>
        <location evidence="8">Cytoplasm</location>
    </subcellularLocation>
</comment>
<keyword evidence="4 8" id="KW-0548">Nucleotidyltransferase</keyword>
<sequence>MNPVHKFETAIGGKDLIVEVGRLAGQAAGSCTVQYGGTVILATVCLNPAIREGIDYFPLTVDFDEKLYAAGKIKGSRFIKREGRATDEAILAGRLIDRSIRPFFPEEIKNDVQVIASVLSFDGENDPDVISLTAAAIAISISPIPWHGPIAGVRVGRVNGEWVLNPSYEARSKSELDLIVSANKDRVVMLEAGGNEVPEEIMFEAIKFGQKHTQTVLQLIEKIITEVGQAKIDPMPKLTGEEKTSLDKINSKVKNYITTDKLKAIFTYQQKEELGKNITAAKEELDALLKADNEISKDERKKAVGSVDDFIDSHLRLLILEKGERPDGRKMDEIRQLSAEVGVLPRTHGSGLFQRGETQVLSIVTLGSPSMEQTLDTMEESSKKRYMHHYNFPPFSVGETGVLRGPGRREIGHGALAEKALVPMLPAKEDFPYTIRVVSEVLSSNGSSSQASICGSTLSLMDAGVPIKKPVAGIAMGLITDNNNIDKYRILTDIQGFEDHSGDMDFKIAGTADGITAIQMDTKIHGLTENIIKDALSQAKKARLEILATITKAIPAPRTELSPFAPRITTLHINPEKIRDVIGPGGKMINKIIAETGVNIDIEDDGSVFITALSPEGSIKAKEWIELLTAEVEVGKIYQGKVTRMFDFGAMVEYLPKQEGLIHVSEMAPFRVNTPEDIVHVGDEVPVKVVDIDEQGRINLSLKQTDFDYSGFTPPAVGSSRPFRPRGDDRRRPRF</sequence>
<dbReference type="Gene3D" id="3.30.1370.10">
    <property type="entry name" value="K Homology domain, type 1"/>
    <property type="match status" value="1"/>
</dbReference>
<dbReference type="PANTHER" id="PTHR11252">
    <property type="entry name" value="POLYRIBONUCLEOTIDE NUCLEOTIDYLTRANSFERASE"/>
    <property type="match status" value="1"/>
</dbReference>
<dbReference type="CDD" id="cd11364">
    <property type="entry name" value="RNase_PH_PNPase_2"/>
    <property type="match status" value="1"/>
</dbReference>
<protein>
    <recommendedName>
        <fullName evidence="8">Polyribonucleotide nucleotidyltransferase</fullName>
        <ecNumber evidence="8">2.7.7.8</ecNumber>
    </recommendedName>
    <alternativeName>
        <fullName evidence="8">Polynucleotide phosphorylase</fullName>
        <shortName evidence="8">PNPase</shortName>
    </alternativeName>
</protein>
<dbReference type="AlphaFoldDB" id="A0A0G1B7Q1"/>
<evidence type="ECO:0000256" key="3">
    <source>
        <dbReference type="ARBA" id="ARBA00022679"/>
    </source>
</evidence>
<accession>A0A0G1B7Q1</accession>
<dbReference type="SMART" id="SM00316">
    <property type="entry name" value="S1"/>
    <property type="match status" value="1"/>
</dbReference>
<name>A0A0G1B7Q1_9BACT</name>
<dbReference type="InterPro" id="IPR036612">
    <property type="entry name" value="KH_dom_type_1_sf"/>
</dbReference>
<dbReference type="InterPro" id="IPR012162">
    <property type="entry name" value="PNPase"/>
</dbReference>
<dbReference type="GO" id="GO:0006396">
    <property type="term" value="P:RNA processing"/>
    <property type="evidence" value="ECO:0007669"/>
    <property type="project" value="InterPro"/>
</dbReference>
<comment type="caution">
    <text evidence="11">The sequence shown here is derived from an EMBL/GenBank/DDBJ whole genome shotgun (WGS) entry which is preliminary data.</text>
</comment>
<dbReference type="Pfam" id="PF00575">
    <property type="entry name" value="S1"/>
    <property type="match status" value="1"/>
</dbReference>
<evidence type="ECO:0000256" key="1">
    <source>
        <dbReference type="ARBA" id="ARBA00007404"/>
    </source>
</evidence>